<keyword evidence="3" id="KW-0560">Oxidoreductase</keyword>
<protein>
    <recommendedName>
        <fullName evidence="5">FAD/NAD(P)-binding domain-containing protein</fullName>
    </recommendedName>
</protein>
<evidence type="ECO:0000313" key="6">
    <source>
        <dbReference type="EMBL" id="KAJ5369687.1"/>
    </source>
</evidence>
<dbReference type="PANTHER" id="PTHR48105">
    <property type="entry name" value="THIOREDOXIN REDUCTASE 1-RELATED-RELATED"/>
    <property type="match status" value="1"/>
</dbReference>
<reference evidence="6" key="1">
    <citation type="submission" date="2022-11" db="EMBL/GenBank/DDBJ databases">
        <authorList>
            <person name="Petersen C."/>
        </authorList>
    </citation>
    <scope>NUCLEOTIDE SEQUENCE</scope>
    <source>
        <strain evidence="6">IBT 29864</strain>
    </source>
</reference>
<dbReference type="PRINTS" id="PR00469">
    <property type="entry name" value="PNDRDTASEII"/>
</dbReference>
<evidence type="ECO:0000259" key="5">
    <source>
        <dbReference type="Pfam" id="PF07992"/>
    </source>
</evidence>
<dbReference type="InterPro" id="IPR036188">
    <property type="entry name" value="FAD/NAD-bd_sf"/>
</dbReference>
<dbReference type="GO" id="GO:0097237">
    <property type="term" value="P:cellular response to toxic substance"/>
    <property type="evidence" value="ECO:0007669"/>
    <property type="project" value="UniProtKB-ARBA"/>
</dbReference>
<keyword evidence="7" id="KW-1185">Reference proteome</keyword>
<evidence type="ECO:0000256" key="3">
    <source>
        <dbReference type="ARBA" id="ARBA00023002"/>
    </source>
</evidence>
<feature type="signal peptide" evidence="4">
    <location>
        <begin position="1"/>
        <end position="21"/>
    </location>
</feature>
<dbReference type="GO" id="GO:0016491">
    <property type="term" value="F:oxidoreductase activity"/>
    <property type="evidence" value="ECO:0007669"/>
    <property type="project" value="UniProtKB-KW"/>
</dbReference>
<dbReference type="SUPFAM" id="SSF51905">
    <property type="entry name" value="FAD/NAD(P)-binding domain"/>
    <property type="match status" value="1"/>
</dbReference>
<comment type="caution">
    <text evidence="6">The sequence shown here is derived from an EMBL/GenBank/DDBJ whole genome shotgun (WGS) entry which is preliminary data.</text>
</comment>
<feature type="domain" description="FAD/NAD(P)-binding" evidence="5">
    <location>
        <begin position="30"/>
        <end position="336"/>
    </location>
</feature>
<dbReference type="Gene3D" id="3.50.50.60">
    <property type="entry name" value="FAD/NAD(P)-binding domain"/>
    <property type="match status" value="2"/>
</dbReference>
<keyword evidence="4" id="KW-0732">Signal</keyword>
<evidence type="ECO:0000256" key="4">
    <source>
        <dbReference type="SAM" id="SignalP"/>
    </source>
</evidence>
<evidence type="ECO:0000313" key="7">
    <source>
        <dbReference type="Proteomes" id="UP001147782"/>
    </source>
</evidence>
<dbReference type="RefSeq" id="XP_056554121.1">
    <property type="nucleotide sequence ID" value="XM_056698708.1"/>
</dbReference>
<dbReference type="Proteomes" id="UP001147782">
    <property type="component" value="Unassembled WGS sequence"/>
</dbReference>
<dbReference type="GeneID" id="81437887"/>
<dbReference type="InterPro" id="IPR050097">
    <property type="entry name" value="Ferredoxin-NADP_redctase_2"/>
</dbReference>
<gene>
    <name evidence="6" type="ORF">N7496_005779</name>
</gene>
<evidence type="ECO:0000256" key="1">
    <source>
        <dbReference type="ARBA" id="ARBA00009333"/>
    </source>
</evidence>
<dbReference type="InterPro" id="IPR023753">
    <property type="entry name" value="FAD/NAD-binding_dom"/>
</dbReference>
<organism evidence="6 7">
    <name type="scientific">Penicillium cataractarum</name>
    <dbReference type="NCBI Taxonomy" id="2100454"/>
    <lineage>
        <taxon>Eukaryota</taxon>
        <taxon>Fungi</taxon>
        <taxon>Dikarya</taxon>
        <taxon>Ascomycota</taxon>
        <taxon>Pezizomycotina</taxon>
        <taxon>Eurotiomycetes</taxon>
        <taxon>Eurotiomycetidae</taxon>
        <taxon>Eurotiales</taxon>
        <taxon>Aspergillaceae</taxon>
        <taxon>Penicillium</taxon>
    </lineage>
</organism>
<dbReference type="EMBL" id="JAPZBS010000005">
    <property type="protein sequence ID" value="KAJ5369687.1"/>
    <property type="molecule type" value="Genomic_DNA"/>
</dbReference>
<comment type="similarity">
    <text evidence="1">Belongs to the class-II pyridine nucleotide-disulfide oxidoreductase family.</text>
</comment>
<dbReference type="PRINTS" id="PR00368">
    <property type="entry name" value="FADPNR"/>
</dbReference>
<sequence>MAPGIVTFLSVFLSLWTLIAAESSIPKTDYDVIVVGGGPAGLSALSGVSRVRRTALLFDNQQYRNGPTRNMHDVIGNDGTPPAEFRALAREQILKYPTAHIKNGTVKSITPIGTNEVSAFSVVDASGKNYTARKIVLGTGMRDVLPDTSGLQEAWGKGIFWCPWCDGYEHRDQPFGILGNLSDVLGSVLEVNTQFSDIIAFVNGTQTPAGEAQATASHEDWREQLKAWNIKIENRTIASIERLQDGETHQNKTADMQFDKFLVHFTTGEPVERNAFITNFAAVQRSSLPYQMHLNVTKEKINVDASGMRTNVTGVYAVGDANSDGSTNVPHAMYSGKKAAVYLHVQMSREDSASKISKRVGLSQRELEKEATRAIGRNLEPQWEKIQKRN</sequence>
<accession>A0A9W9V5P8</accession>
<feature type="chain" id="PRO_5040865922" description="FAD/NAD(P)-binding domain-containing protein" evidence="4">
    <location>
        <begin position="22"/>
        <end position="390"/>
    </location>
</feature>
<proteinExistence type="inferred from homology"/>
<reference evidence="6" key="2">
    <citation type="journal article" date="2023" name="IMA Fungus">
        <title>Comparative genomic study of the Penicillium genus elucidates a diverse pangenome and 15 lateral gene transfer events.</title>
        <authorList>
            <person name="Petersen C."/>
            <person name="Sorensen T."/>
            <person name="Nielsen M.R."/>
            <person name="Sondergaard T.E."/>
            <person name="Sorensen J.L."/>
            <person name="Fitzpatrick D.A."/>
            <person name="Frisvad J.C."/>
            <person name="Nielsen K.L."/>
        </authorList>
    </citation>
    <scope>NUCLEOTIDE SEQUENCE</scope>
    <source>
        <strain evidence="6">IBT 29864</strain>
    </source>
</reference>
<dbReference type="Pfam" id="PF07992">
    <property type="entry name" value="Pyr_redox_2"/>
    <property type="match status" value="1"/>
</dbReference>
<evidence type="ECO:0000256" key="2">
    <source>
        <dbReference type="ARBA" id="ARBA00022630"/>
    </source>
</evidence>
<dbReference type="AlphaFoldDB" id="A0A9W9V5P8"/>
<name>A0A9W9V5P8_9EURO</name>
<keyword evidence="2" id="KW-0285">Flavoprotein</keyword>
<dbReference type="OrthoDB" id="4570620at2759"/>